<dbReference type="InterPro" id="IPR002624">
    <property type="entry name" value="DCK/DGK"/>
</dbReference>
<evidence type="ECO:0000259" key="2">
    <source>
        <dbReference type="Pfam" id="PF01712"/>
    </source>
</evidence>
<keyword evidence="3" id="KW-0418">Kinase</keyword>
<gene>
    <name evidence="3" type="ORF">C8D97_105189</name>
</gene>
<dbReference type="Gene3D" id="3.40.50.300">
    <property type="entry name" value="P-loop containing nucleotide triphosphate hydrolases"/>
    <property type="match status" value="1"/>
</dbReference>
<dbReference type="InterPro" id="IPR027417">
    <property type="entry name" value="P-loop_NTPase"/>
</dbReference>
<keyword evidence="1" id="KW-0547">Nucleotide-binding</keyword>
<dbReference type="Pfam" id="PF01712">
    <property type="entry name" value="dNK"/>
    <property type="match status" value="1"/>
</dbReference>
<dbReference type="InterPro" id="IPR031314">
    <property type="entry name" value="DNK_dom"/>
</dbReference>
<sequence length="220" mass="25568">MTNQNDISNKKFIAIEGPIGVGKTTLARKLAEYYQAELLLEGAEQNPFLPRFYQDPKSGALPTQLFFLFQRAQQLKELRQSDMFISTYVSDFLMDKDKLFAQVTLDTDEMSLYQQVYDNLTIDTPQPDLVIYLQAPVDVLLDRIRKRAHQYEFPISKEYLQKISEAYMEFFHYYQGSPLLIVNASGIDLVESHTDYQQLLERIEETSSGRHYFNPKPAVL</sequence>
<dbReference type="PANTHER" id="PTHR10513">
    <property type="entry name" value="DEOXYNUCLEOSIDE KINASE"/>
    <property type="match status" value="1"/>
</dbReference>
<feature type="binding site" evidence="1">
    <location>
        <begin position="17"/>
        <end position="25"/>
    </location>
    <ligand>
        <name>ATP</name>
        <dbReference type="ChEBI" id="CHEBI:30616"/>
    </ligand>
</feature>
<organism evidence="3 4">
    <name type="scientific">Pleionea mediterranea</name>
    <dbReference type="NCBI Taxonomy" id="523701"/>
    <lineage>
        <taxon>Bacteria</taxon>
        <taxon>Pseudomonadati</taxon>
        <taxon>Pseudomonadota</taxon>
        <taxon>Gammaproteobacteria</taxon>
        <taxon>Oceanospirillales</taxon>
        <taxon>Pleioneaceae</taxon>
        <taxon>Pleionea</taxon>
    </lineage>
</organism>
<dbReference type="CDD" id="cd01673">
    <property type="entry name" value="dNK"/>
    <property type="match status" value="1"/>
</dbReference>
<evidence type="ECO:0000313" key="3">
    <source>
        <dbReference type="EMBL" id="PWK51873.1"/>
    </source>
</evidence>
<keyword evidence="3" id="KW-0808">Transferase</keyword>
<dbReference type="AlphaFoldDB" id="A0A316FU28"/>
<protein>
    <submittedName>
        <fullName evidence="3">Deoxyadenosine/deoxycytidine kinase</fullName>
    </submittedName>
</protein>
<dbReference type="PANTHER" id="PTHR10513:SF46">
    <property type="entry name" value="DEOXYGUANOSINE KINASE"/>
    <property type="match status" value="1"/>
</dbReference>
<dbReference type="InterPro" id="IPR050566">
    <property type="entry name" value="Deoxyribonucleoside_kinase"/>
</dbReference>
<comment type="caution">
    <text evidence="3">The sequence shown here is derived from an EMBL/GenBank/DDBJ whole genome shotgun (WGS) entry which is preliminary data.</text>
</comment>
<dbReference type="GO" id="GO:0005737">
    <property type="term" value="C:cytoplasm"/>
    <property type="evidence" value="ECO:0007669"/>
    <property type="project" value="TreeGrafter"/>
</dbReference>
<evidence type="ECO:0000256" key="1">
    <source>
        <dbReference type="PIRSR" id="PIRSR000705-3"/>
    </source>
</evidence>
<feature type="binding site" evidence="1">
    <location>
        <begin position="143"/>
        <end position="147"/>
    </location>
    <ligand>
        <name>ATP</name>
        <dbReference type="ChEBI" id="CHEBI:30616"/>
    </ligand>
</feature>
<feature type="domain" description="Deoxynucleoside kinase" evidence="2">
    <location>
        <begin position="13"/>
        <end position="205"/>
    </location>
</feature>
<name>A0A316FU28_9GAMM</name>
<dbReference type="RefSeq" id="WP_245411417.1">
    <property type="nucleotide sequence ID" value="NZ_QGGU01000005.1"/>
</dbReference>
<dbReference type="GO" id="GO:0019136">
    <property type="term" value="F:deoxynucleoside kinase activity"/>
    <property type="evidence" value="ECO:0007669"/>
    <property type="project" value="InterPro"/>
</dbReference>
<keyword evidence="4" id="KW-1185">Reference proteome</keyword>
<dbReference type="Proteomes" id="UP000245790">
    <property type="component" value="Unassembled WGS sequence"/>
</dbReference>
<accession>A0A316FU28</accession>
<dbReference type="SUPFAM" id="SSF52540">
    <property type="entry name" value="P-loop containing nucleoside triphosphate hydrolases"/>
    <property type="match status" value="1"/>
</dbReference>
<keyword evidence="1" id="KW-0067">ATP-binding</keyword>
<proteinExistence type="predicted"/>
<evidence type="ECO:0000313" key="4">
    <source>
        <dbReference type="Proteomes" id="UP000245790"/>
    </source>
</evidence>
<dbReference type="PIRSF" id="PIRSF000705">
    <property type="entry name" value="DNK"/>
    <property type="match status" value="1"/>
</dbReference>
<dbReference type="EMBL" id="QGGU01000005">
    <property type="protein sequence ID" value="PWK51873.1"/>
    <property type="molecule type" value="Genomic_DNA"/>
</dbReference>
<dbReference type="GO" id="GO:0005524">
    <property type="term" value="F:ATP binding"/>
    <property type="evidence" value="ECO:0007669"/>
    <property type="project" value="UniProtKB-KW"/>
</dbReference>
<reference evidence="3 4" key="1">
    <citation type="submission" date="2018-05" db="EMBL/GenBank/DDBJ databases">
        <title>Genomic Encyclopedia of Type Strains, Phase IV (KMG-IV): sequencing the most valuable type-strain genomes for metagenomic binning, comparative biology and taxonomic classification.</title>
        <authorList>
            <person name="Goeker M."/>
        </authorList>
    </citation>
    <scope>NUCLEOTIDE SEQUENCE [LARGE SCALE GENOMIC DNA]</scope>
    <source>
        <strain evidence="3 4">DSM 25350</strain>
    </source>
</reference>